<evidence type="ECO:0000313" key="3">
    <source>
        <dbReference type="Proteomes" id="UP000665561"/>
    </source>
</evidence>
<dbReference type="InterPro" id="IPR001375">
    <property type="entry name" value="Peptidase_S9_cat"/>
</dbReference>
<dbReference type="EMBL" id="JAAAMV010000044">
    <property type="protein sequence ID" value="NBD28389.1"/>
    <property type="molecule type" value="Genomic_DNA"/>
</dbReference>
<gene>
    <name evidence="2" type="ORF">GT019_31410</name>
</gene>
<protein>
    <submittedName>
        <fullName evidence="2">Prolyl oligopeptidase family serine peptidase</fullName>
    </submittedName>
</protein>
<proteinExistence type="predicted"/>
<organism evidence="2 3">
    <name type="scientific">Paenibacillus glycinis</name>
    <dbReference type="NCBI Taxonomy" id="2697035"/>
    <lineage>
        <taxon>Bacteria</taxon>
        <taxon>Bacillati</taxon>
        <taxon>Bacillota</taxon>
        <taxon>Bacilli</taxon>
        <taxon>Bacillales</taxon>
        <taxon>Paenibacillaceae</taxon>
        <taxon>Paenibacillus</taxon>
    </lineage>
</organism>
<feature type="domain" description="Peptidase S9 prolyl oligopeptidase catalytic" evidence="1">
    <location>
        <begin position="91"/>
        <end position="245"/>
    </location>
</feature>
<dbReference type="InterPro" id="IPR029058">
    <property type="entry name" value="AB_hydrolase_fold"/>
</dbReference>
<comment type="caution">
    <text evidence="2">The sequence shown here is derived from an EMBL/GenBank/DDBJ whole genome shotgun (WGS) entry which is preliminary data.</text>
</comment>
<dbReference type="RefSeq" id="WP_161747388.1">
    <property type="nucleotide sequence ID" value="NZ_JAAAMV010000044.1"/>
</dbReference>
<keyword evidence="3" id="KW-1185">Reference proteome</keyword>
<dbReference type="Proteomes" id="UP000665561">
    <property type="component" value="Unassembled WGS sequence"/>
</dbReference>
<name>A0ABW9Y068_9BACL</name>
<evidence type="ECO:0000259" key="1">
    <source>
        <dbReference type="Pfam" id="PF00326"/>
    </source>
</evidence>
<dbReference type="SUPFAM" id="SSF53474">
    <property type="entry name" value="alpha/beta-Hydrolases"/>
    <property type="match status" value="1"/>
</dbReference>
<dbReference type="Pfam" id="PF00326">
    <property type="entry name" value="Peptidase_S9"/>
    <property type="match status" value="1"/>
</dbReference>
<evidence type="ECO:0000313" key="2">
    <source>
        <dbReference type="EMBL" id="NBD28389.1"/>
    </source>
</evidence>
<dbReference type="Gene3D" id="3.40.50.1820">
    <property type="entry name" value="alpha/beta hydrolase"/>
    <property type="match status" value="1"/>
</dbReference>
<reference evidence="2 3" key="1">
    <citation type="submission" date="2020-01" db="EMBL/GenBank/DDBJ databases">
        <title>Paenibacillus soybeanensis sp. nov. isolated from the nodules of soybean (Glycine max(L.) Merr).</title>
        <authorList>
            <person name="Wang H."/>
        </authorList>
    </citation>
    <scope>NUCLEOTIDE SEQUENCE [LARGE SCALE GENOMIC DNA]</scope>
    <source>
        <strain evidence="2 3">T1</strain>
    </source>
</reference>
<accession>A0ABW9Y068</accession>
<sequence>MHAFVRNGDILGDLFLPDPDKDNGVGIVWCPGLPNTPITEDMSIPLSNAGFTVLQTRYPGSWQSYGKFGPISSIQGAIRGLELLSRGKTLDLATEMEVQWSTNRLILAGSSYGGGVAACAFGLTDLADAAVLFCPLLEPAKQNADITQPESDLNTLLPYLMRCHENVFREIDENEWSDFLSGRSPLNPPSYVDQLINRRMLLIHGKDDETIRYYHTERFYNTLHEASEDTQAQLILVEDIGHGKGLRSKTWDFWTNWMLS</sequence>